<sequence>MEKPKDDIIAAVYRVIQERKANPNESSYTASLMAKGVDKILKKVGEEATEVVIAGKGGKREEIIYETADLIFHSLVLLGFYDIDPEEVYAELRRRFGISGIEEKESRVG</sequence>
<comment type="catalytic activity">
    <reaction evidence="1 10">
        <text>1-(5-phospho-beta-D-ribosyl)-ATP + H2O = 1-(5-phospho-beta-D-ribosyl)-5'-AMP + diphosphate + H(+)</text>
        <dbReference type="Rhea" id="RHEA:22828"/>
        <dbReference type="ChEBI" id="CHEBI:15377"/>
        <dbReference type="ChEBI" id="CHEBI:15378"/>
        <dbReference type="ChEBI" id="CHEBI:33019"/>
        <dbReference type="ChEBI" id="CHEBI:59457"/>
        <dbReference type="ChEBI" id="CHEBI:73183"/>
        <dbReference type="EC" id="3.6.1.31"/>
    </reaction>
</comment>
<dbReference type="PANTHER" id="PTHR42945:SF9">
    <property type="entry name" value="HISTIDINE BIOSYNTHESIS BIFUNCTIONAL PROTEIN HISIE"/>
    <property type="match status" value="1"/>
</dbReference>
<evidence type="ECO:0000256" key="3">
    <source>
        <dbReference type="ARBA" id="ARBA00005204"/>
    </source>
</evidence>
<evidence type="ECO:0000256" key="2">
    <source>
        <dbReference type="ARBA" id="ARBA00004496"/>
    </source>
</evidence>
<dbReference type="GO" id="GO:0000105">
    <property type="term" value="P:L-histidine biosynthetic process"/>
    <property type="evidence" value="ECO:0007669"/>
    <property type="project" value="UniProtKB-UniRule"/>
</dbReference>
<organism evidence="11 12">
    <name type="scientific">Citrifermentans bemidjiense (strain ATCC BAA-1014 / DSM 16622 / JCM 12645 / Bem)</name>
    <name type="common">Geobacter bemidjiensis</name>
    <dbReference type="NCBI Taxonomy" id="404380"/>
    <lineage>
        <taxon>Bacteria</taxon>
        <taxon>Pseudomonadati</taxon>
        <taxon>Thermodesulfobacteriota</taxon>
        <taxon>Desulfuromonadia</taxon>
        <taxon>Geobacterales</taxon>
        <taxon>Geobacteraceae</taxon>
        <taxon>Citrifermentans</taxon>
    </lineage>
</organism>
<evidence type="ECO:0000256" key="6">
    <source>
        <dbReference type="ARBA" id="ARBA00022741"/>
    </source>
</evidence>
<evidence type="ECO:0000256" key="7">
    <source>
        <dbReference type="ARBA" id="ARBA00022801"/>
    </source>
</evidence>
<dbReference type="NCBIfam" id="TIGR03188">
    <property type="entry name" value="histidine_hisI"/>
    <property type="match status" value="1"/>
</dbReference>
<keyword evidence="5 10" id="KW-0028">Amino-acid biosynthesis</keyword>
<keyword evidence="7 10" id="KW-0378">Hydrolase</keyword>
<evidence type="ECO:0000256" key="9">
    <source>
        <dbReference type="ARBA" id="ARBA00023102"/>
    </source>
</evidence>
<dbReference type="EC" id="3.6.1.31" evidence="10"/>
<keyword evidence="8 10" id="KW-0067">ATP-binding</keyword>
<dbReference type="CDD" id="cd11534">
    <property type="entry name" value="NTP-PPase_HisIE_like"/>
    <property type="match status" value="1"/>
</dbReference>
<reference evidence="11 12" key="1">
    <citation type="submission" date="2008-07" db="EMBL/GenBank/DDBJ databases">
        <title>Complete sequence of Geobacter bemidjiensis BEM.</title>
        <authorList>
            <consortium name="US DOE Joint Genome Institute"/>
            <person name="Lucas S."/>
            <person name="Copeland A."/>
            <person name="Lapidus A."/>
            <person name="Glavina del Rio T."/>
            <person name="Dalin E."/>
            <person name="Tice H."/>
            <person name="Bruce D."/>
            <person name="Goodwin L."/>
            <person name="Pitluck S."/>
            <person name="Kiss H."/>
            <person name="Brettin T."/>
            <person name="Detter J.C."/>
            <person name="Han C."/>
            <person name="Kuske C.R."/>
            <person name="Schmutz J."/>
            <person name="Larimer F."/>
            <person name="Land M."/>
            <person name="Hauser L."/>
            <person name="Kyrpides N."/>
            <person name="Lykidis A."/>
            <person name="Lovley D."/>
            <person name="Richardson P."/>
        </authorList>
    </citation>
    <scope>NUCLEOTIDE SEQUENCE [LARGE SCALE GENOMIC DNA]</scope>
    <source>
        <strain evidence="12">ATCC BAA-1014 / DSM 16622 / JCM 12645 / Bem</strain>
    </source>
</reference>
<comment type="similarity">
    <text evidence="10">Belongs to the PRA-PH family.</text>
</comment>
<keyword evidence="6 10" id="KW-0547">Nucleotide-binding</keyword>
<keyword evidence="12" id="KW-1185">Reference proteome</keyword>
<dbReference type="PANTHER" id="PTHR42945">
    <property type="entry name" value="HISTIDINE BIOSYNTHESIS BIFUNCTIONAL PROTEIN"/>
    <property type="match status" value="1"/>
</dbReference>
<evidence type="ECO:0000313" key="11">
    <source>
        <dbReference type="EMBL" id="ACH40691.1"/>
    </source>
</evidence>
<evidence type="ECO:0000313" key="12">
    <source>
        <dbReference type="Proteomes" id="UP000008825"/>
    </source>
</evidence>
<dbReference type="GO" id="GO:0005737">
    <property type="term" value="C:cytoplasm"/>
    <property type="evidence" value="ECO:0007669"/>
    <property type="project" value="UniProtKB-SubCell"/>
</dbReference>
<comment type="pathway">
    <text evidence="3 10">Amino-acid biosynthesis; L-histidine biosynthesis; L-histidine from 5-phospho-alpha-D-ribose 1-diphosphate: step 2/9.</text>
</comment>
<dbReference type="EMBL" id="CP001124">
    <property type="protein sequence ID" value="ACH40691.1"/>
    <property type="molecule type" value="Genomic_DNA"/>
</dbReference>
<dbReference type="RefSeq" id="WP_012532128.1">
    <property type="nucleotide sequence ID" value="NC_011146.1"/>
</dbReference>
<dbReference type="KEGG" id="gbm:Gbem_3699"/>
<evidence type="ECO:0000256" key="5">
    <source>
        <dbReference type="ARBA" id="ARBA00022605"/>
    </source>
</evidence>
<gene>
    <name evidence="10 11" type="primary">hisE</name>
    <name evidence="11" type="ordered locus">Gbem_3699</name>
</gene>
<dbReference type="HAMAP" id="MF_01020">
    <property type="entry name" value="HisE"/>
    <property type="match status" value="1"/>
</dbReference>
<dbReference type="AlphaFoldDB" id="B5EDR3"/>
<dbReference type="OrthoDB" id="9795769at2"/>
<proteinExistence type="inferred from homology"/>
<evidence type="ECO:0000256" key="1">
    <source>
        <dbReference type="ARBA" id="ARBA00001460"/>
    </source>
</evidence>
<dbReference type="InterPro" id="IPR021130">
    <property type="entry name" value="PRib-ATP_PPHydrolase-like"/>
</dbReference>
<comment type="subcellular location">
    <subcellularLocation>
        <location evidence="2 10">Cytoplasm</location>
    </subcellularLocation>
</comment>
<evidence type="ECO:0000256" key="8">
    <source>
        <dbReference type="ARBA" id="ARBA00022840"/>
    </source>
</evidence>
<dbReference type="STRING" id="404380.Gbem_3699"/>
<evidence type="ECO:0000256" key="10">
    <source>
        <dbReference type="HAMAP-Rule" id="MF_01020"/>
    </source>
</evidence>
<dbReference type="NCBIfam" id="NF001611">
    <property type="entry name" value="PRK00400.1-3"/>
    <property type="match status" value="1"/>
</dbReference>
<accession>B5EDR3</accession>
<evidence type="ECO:0000256" key="4">
    <source>
        <dbReference type="ARBA" id="ARBA00022490"/>
    </source>
</evidence>
<protein>
    <recommendedName>
        <fullName evidence="10">Phosphoribosyl-ATP pyrophosphatase</fullName>
        <shortName evidence="10">PRA-PH</shortName>
        <ecNumber evidence="10">3.6.1.31</ecNumber>
    </recommendedName>
</protein>
<dbReference type="GO" id="GO:0004636">
    <property type="term" value="F:phosphoribosyl-ATP diphosphatase activity"/>
    <property type="evidence" value="ECO:0007669"/>
    <property type="project" value="UniProtKB-UniRule"/>
</dbReference>
<dbReference type="GO" id="GO:0005524">
    <property type="term" value="F:ATP binding"/>
    <property type="evidence" value="ECO:0007669"/>
    <property type="project" value="UniProtKB-KW"/>
</dbReference>
<dbReference type="eggNOG" id="COG0140">
    <property type="taxonomic scope" value="Bacteria"/>
</dbReference>
<dbReference type="InterPro" id="IPR008179">
    <property type="entry name" value="HisE"/>
</dbReference>
<dbReference type="Gene3D" id="1.10.287.1080">
    <property type="entry name" value="MazG-like"/>
    <property type="match status" value="1"/>
</dbReference>
<name>B5EDR3_CITBB</name>
<dbReference type="HOGENOM" id="CLU_123337_1_2_7"/>
<keyword evidence="4 10" id="KW-0963">Cytoplasm</keyword>
<dbReference type="Proteomes" id="UP000008825">
    <property type="component" value="Chromosome"/>
</dbReference>
<reference evidence="11 12" key="2">
    <citation type="journal article" date="2010" name="BMC Genomics">
        <title>The genome of Geobacter bemidjiensis, exemplar for the subsurface clade of Geobacter species that predominate in Fe(III)-reducing subsurface environments.</title>
        <authorList>
            <person name="Aklujkar M."/>
            <person name="Young N.D."/>
            <person name="Holmes D."/>
            <person name="Chavan M."/>
            <person name="Risso C."/>
            <person name="Kiss H.E."/>
            <person name="Han C.S."/>
            <person name="Land M.L."/>
            <person name="Lovley D.R."/>
        </authorList>
    </citation>
    <scope>NUCLEOTIDE SEQUENCE [LARGE SCALE GENOMIC DNA]</scope>
    <source>
        <strain evidence="12">ATCC BAA-1014 / DSM 16622 / JCM 12645 / Bem</strain>
    </source>
</reference>
<keyword evidence="9 10" id="KW-0368">Histidine biosynthesis</keyword>
<dbReference type="SUPFAM" id="SSF101386">
    <property type="entry name" value="all-alpha NTP pyrophosphatases"/>
    <property type="match status" value="1"/>
</dbReference>
<dbReference type="UniPathway" id="UPA00031">
    <property type="reaction ID" value="UER00007"/>
</dbReference>
<dbReference type="Pfam" id="PF01503">
    <property type="entry name" value="PRA-PH"/>
    <property type="match status" value="1"/>
</dbReference>